<feature type="transmembrane region" description="Helical" evidence="1">
    <location>
        <begin position="49"/>
        <end position="68"/>
    </location>
</feature>
<protein>
    <submittedName>
        <fullName evidence="2">Uncharacterized protein</fullName>
    </submittedName>
</protein>
<comment type="caution">
    <text evidence="2">The sequence shown here is derived from an EMBL/GenBank/DDBJ whole genome shotgun (WGS) entry which is preliminary data.</text>
</comment>
<gene>
    <name evidence="2" type="ORF">DI533_00470</name>
</gene>
<reference evidence="2 3" key="1">
    <citation type="submission" date="2017-08" db="EMBL/GenBank/DDBJ databases">
        <title>Infants hospitalized years apart are colonized by the same room-sourced microbial strains.</title>
        <authorList>
            <person name="Brooks B."/>
            <person name="Olm M.R."/>
            <person name="Firek B.A."/>
            <person name="Baker R."/>
            <person name="Thomas B.C."/>
            <person name="Morowitz M.J."/>
            <person name="Banfield J.F."/>
        </authorList>
    </citation>
    <scope>NUCLEOTIDE SEQUENCE [LARGE SCALE GENOMIC DNA]</scope>
    <source>
        <strain evidence="2">S2_003_000_R2_11</strain>
    </source>
</reference>
<dbReference type="AlphaFoldDB" id="A0A2W5SBI3"/>
<sequence>MNLIWNWKAVLTKGFSSLFNYGTILFAVMELVQSWSPETLSFLDALFKVAPGTFAGLAVICGILSGIGRIIKQPSVSKDADQ</sequence>
<evidence type="ECO:0000313" key="2">
    <source>
        <dbReference type="EMBL" id="PZQ99216.1"/>
    </source>
</evidence>
<keyword evidence="1" id="KW-1133">Transmembrane helix</keyword>
<dbReference type="Proteomes" id="UP000248975">
    <property type="component" value="Unassembled WGS sequence"/>
</dbReference>
<keyword evidence="1" id="KW-0472">Membrane</keyword>
<dbReference type="EMBL" id="QFQS01000001">
    <property type="protein sequence ID" value="PZQ99216.1"/>
    <property type="molecule type" value="Genomic_DNA"/>
</dbReference>
<accession>A0A2W5SBI3</accession>
<evidence type="ECO:0000256" key="1">
    <source>
        <dbReference type="SAM" id="Phobius"/>
    </source>
</evidence>
<organism evidence="2 3">
    <name type="scientific">Cereibacter sphaeroides</name>
    <name type="common">Rhodobacter sphaeroides</name>
    <dbReference type="NCBI Taxonomy" id="1063"/>
    <lineage>
        <taxon>Bacteria</taxon>
        <taxon>Pseudomonadati</taxon>
        <taxon>Pseudomonadota</taxon>
        <taxon>Alphaproteobacteria</taxon>
        <taxon>Rhodobacterales</taxon>
        <taxon>Paracoccaceae</taxon>
        <taxon>Cereibacter</taxon>
    </lineage>
</organism>
<name>A0A2W5SBI3_CERSP</name>
<evidence type="ECO:0000313" key="3">
    <source>
        <dbReference type="Proteomes" id="UP000248975"/>
    </source>
</evidence>
<proteinExistence type="predicted"/>
<keyword evidence="1" id="KW-0812">Transmembrane</keyword>
<feature type="transmembrane region" description="Helical" evidence="1">
    <location>
        <begin position="9"/>
        <end position="29"/>
    </location>
</feature>